<keyword evidence="8 13" id="KW-0227">DNA damage</keyword>
<evidence type="ECO:0000256" key="12">
    <source>
        <dbReference type="ARBA" id="ARBA00023242"/>
    </source>
</evidence>
<sequence>MRRRDDNFPDNGFEAWGGYMQAKIAKLEEQFRLRAKNNEEQVSNIFSGVSIYVNGYTNPSADELKGLMARHGGVYHTYQRSGDYIIASNLPDFKVKKMGLDKVVKTEWITESIASNCLLNYKDYLLYNSFRTQPKLNFDVVTKSECSTYNKTSVSPPNKTDPSVSFPAVKVVTAPSYDESSKSNFNVFETSNQIISDITKHCDTTIKTAADPNFISEFYNNSRLHHISQLGATFKQYINDLRENSDFTFPSRVELKESIHILSRGNGSQSSFEGGKIIMHIDMDCFFVSVGLRKRPELRGQPVAVTHSKGGQPHSKRPGVDRNTEFHMYKQKQAKKLCKAAGLAEDMIDVEEIETRVDGITDDGDKYGSMSEIASCSYEARAKGVSNGMFMGAALRLCPDLQTIPYDFEGYKEVAFTLYNTIAKYTLDIEAVSCDEMYVDCTELLKTIDVSAHDFASALRMEMKEKTGCPCSTGFGGNRLQARLATKHAKPDGQFFLCSDLVNDFMYDIKLRDLPGVGRQTSQKLEAIGHQTCGSLQTLPLDVLQRLLGNKTGSQLYDQCCGRDPTPLAFFTVRKSVSAEVNYGIRFENEEQCFEFLQQLSAEVQTRMVQYKVVGKCITLKLMVRAADAPVETAKFMGHGFCDVINKSVNLNNPTSDACVISKEVIGICKKLKVEPKEMRGIGIQVTKLETTTNKAIKGAMNKYLSTTNKHTKGIKNESNNIMVENSKEVNSCVKKEELVPENHSRTPKKLVSVTSPQRKKSPVIGTSKSPVRRRGRPPKSLSTKPQDSTSINLMDKFLFGQSRDSFNLIEEKYVPANDTSNKLVEINKTNEMNKSPESGRLDLIGLPWQNVKELLRAWLDSGQTPLPCDINLITTYMREMVINKQIDKLIILINFLRRRTCEMKEDKWIEVYQHIVLEVQNAMIAIYGKKLYIEEST</sequence>
<keyword evidence="12 13" id="KW-0539">Nucleus</keyword>
<dbReference type="Gene3D" id="3.40.50.10190">
    <property type="entry name" value="BRCT domain"/>
    <property type="match status" value="1"/>
</dbReference>
<dbReference type="CDD" id="cd17719">
    <property type="entry name" value="BRCT_Rev1"/>
    <property type="match status" value="1"/>
</dbReference>
<dbReference type="Pfam" id="PF11799">
    <property type="entry name" value="IMS_C"/>
    <property type="match status" value="1"/>
</dbReference>
<dbReference type="InterPro" id="IPR036420">
    <property type="entry name" value="BRCT_dom_sf"/>
</dbReference>
<proteinExistence type="inferred from homology"/>
<dbReference type="Gene3D" id="3.40.1170.60">
    <property type="match status" value="1"/>
</dbReference>
<keyword evidence="10 13" id="KW-0238">DNA-binding</keyword>
<dbReference type="InterPro" id="IPR001357">
    <property type="entry name" value="BRCT_dom"/>
</dbReference>
<dbReference type="Pfam" id="PF00817">
    <property type="entry name" value="IMS"/>
    <property type="match status" value="1"/>
</dbReference>
<dbReference type="Gene3D" id="1.10.150.20">
    <property type="entry name" value="5' to 3' exonuclease, C-terminal subdomain"/>
    <property type="match status" value="1"/>
</dbReference>
<evidence type="ECO:0000256" key="10">
    <source>
        <dbReference type="ARBA" id="ARBA00023125"/>
    </source>
</evidence>
<evidence type="ECO:0000259" key="15">
    <source>
        <dbReference type="PROSITE" id="PS50172"/>
    </source>
</evidence>
<dbReference type="Pfam" id="PF16727">
    <property type="entry name" value="REV1_C"/>
    <property type="match status" value="1"/>
</dbReference>
<evidence type="ECO:0000256" key="9">
    <source>
        <dbReference type="ARBA" id="ARBA00022842"/>
    </source>
</evidence>
<evidence type="ECO:0000313" key="17">
    <source>
        <dbReference type="EMBL" id="KAG7301963.1"/>
    </source>
</evidence>
<evidence type="ECO:0000256" key="4">
    <source>
        <dbReference type="ARBA" id="ARBA00022634"/>
    </source>
</evidence>
<dbReference type="PIRSF" id="PIRSF036573">
    <property type="entry name" value="REV1"/>
    <property type="match status" value="1"/>
</dbReference>
<dbReference type="InterPro" id="IPR043502">
    <property type="entry name" value="DNA/RNA_pol_sf"/>
</dbReference>
<keyword evidence="9" id="KW-0460">Magnesium</keyword>
<keyword evidence="7" id="KW-0479">Metal-binding</keyword>
<evidence type="ECO:0000256" key="8">
    <source>
        <dbReference type="ARBA" id="ARBA00022763"/>
    </source>
</evidence>
<dbReference type="InterPro" id="IPR038401">
    <property type="entry name" value="Rev1_C_sf"/>
</dbReference>
<evidence type="ECO:0000256" key="2">
    <source>
        <dbReference type="ARBA" id="ARBA00010945"/>
    </source>
</evidence>
<evidence type="ECO:0000256" key="7">
    <source>
        <dbReference type="ARBA" id="ARBA00022723"/>
    </source>
</evidence>
<evidence type="ECO:0000256" key="3">
    <source>
        <dbReference type="ARBA" id="ARBA00020399"/>
    </source>
</evidence>
<dbReference type="PROSITE" id="PS50172">
    <property type="entry name" value="BRCT"/>
    <property type="match status" value="1"/>
</dbReference>
<evidence type="ECO:0000256" key="5">
    <source>
        <dbReference type="ARBA" id="ARBA00022679"/>
    </source>
</evidence>
<feature type="domain" description="BRCT" evidence="15">
    <location>
        <begin position="41"/>
        <end position="126"/>
    </location>
</feature>
<dbReference type="Proteomes" id="UP000823941">
    <property type="component" value="Chromosome 18"/>
</dbReference>
<dbReference type="InterPro" id="IPR031991">
    <property type="entry name" value="Rev1_C"/>
</dbReference>
<keyword evidence="18" id="KW-1185">Reference proteome</keyword>
<evidence type="ECO:0000313" key="18">
    <source>
        <dbReference type="Proteomes" id="UP000823941"/>
    </source>
</evidence>
<comment type="similarity">
    <text evidence="2 13">Belongs to the DNA polymerase type-Y family.</text>
</comment>
<dbReference type="Pfam" id="PF21999">
    <property type="entry name" value="IMS_HHH_1"/>
    <property type="match status" value="1"/>
</dbReference>
<dbReference type="SUPFAM" id="SSF52113">
    <property type="entry name" value="BRCT domain"/>
    <property type="match status" value="1"/>
</dbReference>
<organism evidence="17 18">
    <name type="scientific">Plutella xylostella</name>
    <name type="common">Diamondback moth</name>
    <name type="synonym">Plutella maculipennis</name>
    <dbReference type="NCBI Taxonomy" id="51655"/>
    <lineage>
        <taxon>Eukaryota</taxon>
        <taxon>Metazoa</taxon>
        <taxon>Ecdysozoa</taxon>
        <taxon>Arthropoda</taxon>
        <taxon>Hexapoda</taxon>
        <taxon>Insecta</taxon>
        <taxon>Pterygota</taxon>
        <taxon>Neoptera</taxon>
        <taxon>Endopterygota</taxon>
        <taxon>Lepidoptera</taxon>
        <taxon>Glossata</taxon>
        <taxon>Ditrysia</taxon>
        <taxon>Yponomeutoidea</taxon>
        <taxon>Plutellidae</taxon>
        <taxon>Plutella</taxon>
    </lineage>
</organism>
<comment type="caution">
    <text evidence="17">The sequence shown here is derived from an EMBL/GenBank/DDBJ whole genome shotgun (WGS) entry which is preliminary data.</text>
</comment>
<dbReference type="Gene3D" id="3.30.1490.100">
    <property type="entry name" value="DNA polymerase, Y-family, little finger domain"/>
    <property type="match status" value="1"/>
</dbReference>
<gene>
    <name evidence="17" type="ORF">JYU34_013407</name>
</gene>
<feature type="region of interest" description="Disordered" evidence="14">
    <location>
        <begin position="738"/>
        <end position="789"/>
    </location>
</feature>
<comment type="subcellular location">
    <subcellularLocation>
        <location evidence="1 13">Nucleus</location>
    </subcellularLocation>
</comment>
<keyword evidence="6 13" id="KW-0548">Nucleotidyltransferase</keyword>
<protein>
    <recommendedName>
        <fullName evidence="3 13">DNA repair protein REV1</fullName>
        <ecNumber evidence="13">2.7.7.-</ecNumber>
    </recommendedName>
</protein>
<keyword evidence="5 13" id="KW-0808">Transferase</keyword>
<dbReference type="Pfam" id="PF16589">
    <property type="entry name" value="BRCT_2"/>
    <property type="match status" value="1"/>
</dbReference>
<dbReference type="InterPro" id="IPR036775">
    <property type="entry name" value="DNA_pol_Y-fam_lit_finger_sf"/>
</dbReference>
<keyword evidence="11 13" id="KW-0234">DNA repair</keyword>
<dbReference type="InterPro" id="IPR043128">
    <property type="entry name" value="Rev_trsase/Diguanyl_cyclase"/>
</dbReference>
<evidence type="ECO:0000256" key="11">
    <source>
        <dbReference type="ARBA" id="ARBA00023204"/>
    </source>
</evidence>
<dbReference type="InterPro" id="IPR001126">
    <property type="entry name" value="UmuC"/>
</dbReference>
<name>A0ABQ7Q9Q0_PLUXY</name>
<evidence type="ECO:0000256" key="13">
    <source>
        <dbReference type="PIRNR" id="PIRNR036573"/>
    </source>
</evidence>
<dbReference type="InterPro" id="IPR017961">
    <property type="entry name" value="DNA_pol_Y-fam_little_finger"/>
</dbReference>
<feature type="domain" description="UmuC" evidence="16">
    <location>
        <begin position="278"/>
        <end position="518"/>
    </location>
</feature>
<evidence type="ECO:0000256" key="1">
    <source>
        <dbReference type="ARBA" id="ARBA00004123"/>
    </source>
</evidence>
<dbReference type="EC" id="2.7.7.-" evidence="13"/>
<evidence type="ECO:0000256" key="14">
    <source>
        <dbReference type="SAM" id="MobiDB-lite"/>
    </source>
</evidence>
<dbReference type="InterPro" id="IPR053848">
    <property type="entry name" value="IMS_HHH_1"/>
</dbReference>
<dbReference type="Gene3D" id="1.20.58.1280">
    <property type="entry name" value="DNA repair protein Rev1, C-terminal domain"/>
    <property type="match status" value="1"/>
</dbReference>
<dbReference type="Gene3D" id="6.10.250.1490">
    <property type="match status" value="1"/>
</dbReference>
<reference evidence="17 18" key="1">
    <citation type="submission" date="2021-06" db="EMBL/GenBank/DDBJ databases">
        <title>A haploid diamondback moth (Plutella xylostella L.) genome assembly resolves 31 chromosomes and identifies a diamide resistance mutation.</title>
        <authorList>
            <person name="Ward C.M."/>
            <person name="Perry K.D."/>
            <person name="Baker G."/>
            <person name="Powis K."/>
            <person name="Heckel D.G."/>
            <person name="Baxter S.W."/>
        </authorList>
    </citation>
    <scope>NUCLEOTIDE SEQUENCE [LARGE SCALE GENOMIC DNA]</scope>
    <source>
        <strain evidence="17 18">LV</strain>
        <tissue evidence="17">Single pupa</tissue>
    </source>
</reference>
<comment type="function">
    <text evidence="13">Deoxycytidyl transferase involved in DNA repair. Transfers a dCMP residue from dCTP to the 3'-end of a DNA primer in a template-dependent reaction. May assist in the first step in the bypass of abasic lesions by the insertion of a nucleotide opposite the lesion. Required for normal induction of mutations by physical and chemical agents.</text>
</comment>
<evidence type="ECO:0000256" key="6">
    <source>
        <dbReference type="ARBA" id="ARBA00022695"/>
    </source>
</evidence>
<dbReference type="SUPFAM" id="SSF100879">
    <property type="entry name" value="Lesion bypass DNA polymerase (Y-family), little finger domain"/>
    <property type="match status" value="1"/>
</dbReference>
<dbReference type="CDD" id="cd01701">
    <property type="entry name" value="PolY_Rev1"/>
    <property type="match status" value="1"/>
</dbReference>
<dbReference type="InterPro" id="IPR012112">
    <property type="entry name" value="REV1"/>
</dbReference>
<keyword evidence="4 13" id="KW-0237">DNA synthesis</keyword>
<dbReference type="PANTHER" id="PTHR45990">
    <property type="entry name" value="DNA REPAIR PROTEIN REV1"/>
    <property type="match status" value="1"/>
</dbReference>
<dbReference type="PANTHER" id="PTHR45990:SF1">
    <property type="entry name" value="DNA REPAIR PROTEIN REV1"/>
    <property type="match status" value="1"/>
</dbReference>
<dbReference type="EMBL" id="JAHIBW010000018">
    <property type="protein sequence ID" value="KAG7301963.1"/>
    <property type="molecule type" value="Genomic_DNA"/>
</dbReference>
<dbReference type="SUPFAM" id="SSF56672">
    <property type="entry name" value="DNA/RNA polymerases"/>
    <property type="match status" value="1"/>
</dbReference>
<dbReference type="SMART" id="SM00292">
    <property type="entry name" value="BRCT"/>
    <property type="match status" value="1"/>
</dbReference>
<accession>A0ABQ7Q9Q0</accession>
<dbReference type="PROSITE" id="PS50173">
    <property type="entry name" value="UMUC"/>
    <property type="match status" value="1"/>
</dbReference>
<evidence type="ECO:0000259" key="16">
    <source>
        <dbReference type="PROSITE" id="PS50173"/>
    </source>
</evidence>
<dbReference type="Gene3D" id="3.30.70.270">
    <property type="match status" value="1"/>
</dbReference>